<dbReference type="Gene3D" id="3.40.30.10">
    <property type="entry name" value="Glutaredoxin"/>
    <property type="match status" value="1"/>
</dbReference>
<evidence type="ECO:0000313" key="5">
    <source>
        <dbReference type="Proteomes" id="UP000663829"/>
    </source>
</evidence>
<protein>
    <recommendedName>
        <fullName evidence="1">Iodothyronine deiodinase</fullName>
    </recommendedName>
</protein>
<comment type="function">
    <text evidence="1">Responsible for the deiodination of T4 (3,5,3',5'-tetraiodothyronine).</text>
</comment>
<dbReference type="EMBL" id="CAJNOQ010002742">
    <property type="protein sequence ID" value="CAF0976024.1"/>
    <property type="molecule type" value="Genomic_DNA"/>
</dbReference>
<keyword evidence="5" id="KW-1185">Reference proteome</keyword>
<evidence type="ECO:0000256" key="2">
    <source>
        <dbReference type="SAM" id="MobiDB-lite"/>
    </source>
</evidence>
<dbReference type="PANTHER" id="PTHR11781">
    <property type="entry name" value="IODOTHYRONINE DEIODINASE"/>
    <property type="match status" value="1"/>
</dbReference>
<keyword evidence="1" id="KW-0560">Oxidoreductase</keyword>
<gene>
    <name evidence="3" type="ORF">GPM918_LOCUS12495</name>
    <name evidence="4" type="ORF">SRO942_LOCUS12495</name>
</gene>
<evidence type="ECO:0000256" key="1">
    <source>
        <dbReference type="RuleBase" id="RU000676"/>
    </source>
</evidence>
<dbReference type="SUPFAM" id="SSF57625">
    <property type="entry name" value="Invertebrate chitin-binding proteins"/>
    <property type="match status" value="1"/>
</dbReference>
<dbReference type="GO" id="GO:0008061">
    <property type="term" value="F:chitin binding"/>
    <property type="evidence" value="ECO:0007669"/>
    <property type="project" value="InterPro"/>
</dbReference>
<dbReference type="Gene3D" id="2.170.140.10">
    <property type="entry name" value="Chitin binding domain"/>
    <property type="match status" value="1"/>
</dbReference>
<keyword evidence="1" id="KW-0712">Selenocysteine</keyword>
<feature type="region of interest" description="Disordered" evidence="2">
    <location>
        <begin position="331"/>
        <end position="412"/>
    </location>
</feature>
<evidence type="ECO:0000313" key="4">
    <source>
        <dbReference type="EMBL" id="CAF3748882.1"/>
    </source>
</evidence>
<dbReference type="AlphaFoldDB" id="A0A814F383"/>
<reference evidence="3" key="1">
    <citation type="submission" date="2021-02" db="EMBL/GenBank/DDBJ databases">
        <authorList>
            <person name="Nowell W R."/>
        </authorList>
    </citation>
    <scope>NUCLEOTIDE SEQUENCE</scope>
</reference>
<dbReference type="Proteomes" id="UP000663829">
    <property type="component" value="Unassembled WGS sequence"/>
</dbReference>
<comment type="similarity">
    <text evidence="1">Belongs to the iodothyronine deiodinase family.</text>
</comment>
<keyword evidence="1" id="KW-0893">Thyroid hormones biosynthesis</keyword>
<dbReference type="GO" id="GO:0042446">
    <property type="term" value="P:hormone biosynthetic process"/>
    <property type="evidence" value="ECO:0007669"/>
    <property type="project" value="UniProtKB-KW"/>
</dbReference>
<evidence type="ECO:0000313" key="3">
    <source>
        <dbReference type="EMBL" id="CAF0976024.1"/>
    </source>
</evidence>
<dbReference type="GO" id="GO:0004800">
    <property type="term" value="F:thyroxine 5'-deiodinase activity"/>
    <property type="evidence" value="ECO:0007669"/>
    <property type="project" value="InterPro"/>
</dbReference>
<name>A0A814F383_9BILA</name>
<dbReference type="InterPro" id="IPR000643">
    <property type="entry name" value="Iodothyronine_deiodinase"/>
</dbReference>
<accession>A0A814F383</accession>
<sequence length="541" mass="57781">MNQILDIYHDRADIITVYIEEAHAADEWPIGSRICYQQPKSDADRIRIADDFIKATGYRISLFIDPVSRNNPFSQMYASWPIRFYVIDQMKNLSYIAQPIEGSFPLELIRNALDQTIAQCQKIISIFGQVGRIDGHWRDTRYCDVFHACVAGAQRRSYGCPQVGERFYFDDQTQRCEFASQNPNGCSANSYYSQIEEPTPVSGSLLSTSAPTEPWKIFIQSREQFTCAGKQDGFFASRWCNVFYRCFTGVSNAFLCPRMVNGPRLWWVQHGSPQGISQESAAACTWPCETGRRCTSPGGVIVDSGSSAITESQQEAEAVFQSTSFVCTAPGGSGSSGSGSGTQSSFSSGGSGSGTSGGSSGSGSVGTGTGSFNPSPSGGGNFNTGGGSSGAASGSFNPGSSDTGSGNFGTAGSGTGVVGGGSVSGSFGTGSQSGSSQFTGAGFTVDSDVSCVGQANEAFLASRYCNVFHRCIGGKRFDFRCARATVTQSPSYDLWWNQQTQLCEWPCLIQQCNGQIYGSSQSAQQIRSEDSILNQNECRGT</sequence>
<feature type="compositionally biased region" description="Gly residues" evidence="2">
    <location>
        <begin position="331"/>
        <end position="340"/>
    </location>
</feature>
<dbReference type="PANTHER" id="PTHR11781:SF22">
    <property type="entry name" value="TYPE I IODOTHYRONINE DEIODINASE"/>
    <property type="match status" value="1"/>
</dbReference>
<dbReference type="Pfam" id="PF00837">
    <property type="entry name" value="T4_deiodinase"/>
    <property type="match status" value="1"/>
</dbReference>
<organism evidence="3 5">
    <name type="scientific">Didymodactylos carnosus</name>
    <dbReference type="NCBI Taxonomy" id="1234261"/>
    <lineage>
        <taxon>Eukaryota</taxon>
        <taxon>Metazoa</taxon>
        <taxon>Spiralia</taxon>
        <taxon>Gnathifera</taxon>
        <taxon>Rotifera</taxon>
        <taxon>Eurotatoria</taxon>
        <taxon>Bdelloidea</taxon>
        <taxon>Philodinida</taxon>
        <taxon>Philodinidae</taxon>
        <taxon>Didymodactylos</taxon>
    </lineage>
</organism>
<proteinExistence type="inferred from homology"/>
<dbReference type="EMBL" id="CAJOBC010002742">
    <property type="protein sequence ID" value="CAF3748882.1"/>
    <property type="molecule type" value="Genomic_DNA"/>
</dbReference>
<dbReference type="InterPro" id="IPR036508">
    <property type="entry name" value="Chitin-bd_dom_sf"/>
</dbReference>
<feature type="compositionally biased region" description="Low complexity" evidence="2">
    <location>
        <begin position="390"/>
        <end position="401"/>
    </location>
</feature>
<feature type="compositionally biased region" description="Gly residues" evidence="2">
    <location>
        <begin position="377"/>
        <end position="389"/>
    </location>
</feature>
<comment type="caution">
    <text evidence="3">The sequence shown here is derived from an EMBL/GenBank/DDBJ whole genome shotgun (WGS) entry which is preliminary data.</text>
</comment>
<dbReference type="OrthoDB" id="9987187at2759"/>
<dbReference type="Proteomes" id="UP000681722">
    <property type="component" value="Unassembled WGS sequence"/>
</dbReference>
<feature type="compositionally biased region" description="Gly residues" evidence="2">
    <location>
        <begin position="349"/>
        <end position="369"/>
    </location>
</feature>